<reference evidence="1" key="1">
    <citation type="submission" date="2020-04" db="EMBL/GenBank/DDBJ databases">
        <authorList>
            <person name="Alioto T."/>
            <person name="Alioto T."/>
            <person name="Gomez Garrido J."/>
        </authorList>
    </citation>
    <scope>NUCLEOTIDE SEQUENCE</scope>
    <source>
        <strain evidence="1">A484AB</strain>
    </source>
</reference>
<accession>A0A7D9E362</accession>
<dbReference type="InterPro" id="IPR013087">
    <property type="entry name" value="Znf_C2H2_type"/>
</dbReference>
<protein>
    <submittedName>
        <fullName evidence="1">Uncharacterized protein LOC111319433</fullName>
    </submittedName>
</protein>
<dbReference type="AlphaFoldDB" id="A0A7D9E362"/>
<gene>
    <name evidence="1" type="ORF">PACLA_8A018287</name>
</gene>
<organism evidence="1 2">
    <name type="scientific">Paramuricea clavata</name>
    <name type="common">Red gorgonian</name>
    <name type="synonym">Violescent sea-whip</name>
    <dbReference type="NCBI Taxonomy" id="317549"/>
    <lineage>
        <taxon>Eukaryota</taxon>
        <taxon>Metazoa</taxon>
        <taxon>Cnidaria</taxon>
        <taxon>Anthozoa</taxon>
        <taxon>Octocorallia</taxon>
        <taxon>Malacalcyonacea</taxon>
        <taxon>Plexauridae</taxon>
        <taxon>Paramuricea</taxon>
    </lineage>
</organism>
<proteinExistence type="predicted"/>
<dbReference type="EMBL" id="CACRXK020003155">
    <property type="protein sequence ID" value="CAB3997655.1"/>
    <property type="molecule type" value="Genomic_DNA"/>
</dbReference>
<dbReference type="PROSITE" id="PS50157">
    <property type="entry name" value="ZINC_FINGER_C2H2_2"/>
    <property type="match status" value="1"/>
</dbReference>
<evidence type="ECO:0000313" key="1">
    <source>
        <dbReference type="EMBL" id="CAB3997655.1"/>
    </source>
</evidence>
<dbReference type="PROSITE" id="PS00028">
    <property type="entry name" value="ZINC_FINGER_C2H2_1"/>
    <property type="match status" value="1"/>
</dbReference>
<dbReference type="Proteomes" id="UP001152795">
    <property type="component" value="Unassembled WGS sequence"/>
</dbReference>
<name>A0A7D9E362_PARCT</name>
<sequence length="387" mass="43324">MDCEGESSKSLIDEQEAMEAVVNYLSEEINEIVELEECVTQGVNECLLTKSFPCGLCSKICKSKGGLTNHTRAKHGEKTPIIKSVSPITSDVVCEIVCKAAQSVIKSKLYGEKMTKLISEADLKPSDLLVSSLLTLYGGYCEKLDRDKLLKNFYKLIPESAKMFETKSKEMNVPAYNLIMIHIPDLVVGFYKRGNVQEKLPVIKPIEQSEFGPLSYVAGYIIAKMYRKSKATAGKETPEQLELQSLLSSMKSLDDNEYIDSLSRGKLWNPCENLICIAAECEKVFRQYSAGLVREIPLEQVRADVLQKPKVKSAWDAILSDASLAKSKTSVPDVCLENIIMLYIRVRSFSYTKDVVTQIKLKEKINLHKKALRKALKEQSEAKAKSL</sequence>
<comment type="caution">
    <text evidence="1">The sequence shown here is derived from an EMBL/GenBank/DDBJ whole genome shotgun (WGS) entry which is preliminary data.</text>
</comment>
<keyword evidence="2" id="KW-1185">Reference proteome</keyword>
<dbReference type="OrthoDB" id="5976291at2759"/>
<evidence type="ECO:0000313" key="2">
    <source>
        <dbReference type="Proteomes" id="UP001152795"/>
    </source>
</evidence>